<organism evidence="1 2">
    <name type="scientific">Microbacterium pullorum</name>
    <dbReference type="NCBI Taxonomy" id="2762236"/>
    <lineage>
        <taxon>Bacteria</taxon>
        <taxon>Bacillati</taxon>
        <taxon>Actinomycetota</taxon>
        <taxon>Actinomycetes</taxon>
        <taxon>Micrococcales</taxon>
        <taxon>Microbacteriaceae</taxon>
        <taxon>Microbacterium</taxon>
    </lineage>
</organism>
<reference evidence="1 2" key="1">
    <citation type="submission" date="2020-08" db="EMBL/GenBank/DDBJ databases">
        <title>A Genomic Blueprint of the Chicken Gut Microbiome.</title>
        <authorList>
            <person name="Gilroy R."/>
            <person name="Ravi A."/>
            <person name="Getino M."/>
            <person name="Pursley I."/>
            <person name="Horton D.L."/>
            <person name="Alikhan N.-F."/>
            <person name="Baker D."/>
            <person name="Gharbi K."/>
            <person name="Hall N."/>
            <person name="Watson M."/>
            <person name="Adriaenssens E.M."/>
            <person name="Foster-Nyarko E."/>
            <person name="Jarju S."/>
            <person name="Secka A."/>
            <person name="Antonio M."/>
            <person name="Oren A."/>
            <person name="Chaudhuri R."/>
            <person name="La Ragione R.M."/>
            <person name="Hildebrand F."/>
            <person name="Pallen M.J."/>
        </authorList>
    </citation>
    <scope>NUCLEOTIDE SEQUENCE [LARGE SCALE GENOMIC DNA]</scope>
    <source>
        <strain evidence="1 2">Sa4CUA7</strain>
    </source>
</reference>
<name>A0ABR8S573_9MICO</name>
<proteinExistence type="predicted"/>
<evidence type="ECO:0000313" key="2">
    <source>
        <dbReference type="Proteomes" id="UP000648352"/>
    </source>
</evidence>
<keyword evidence="2" id="KW-1185">Reference proteome</keyword>
<gene>
    <name evidence="1" type="ORF">H9651_13405</name>
</gene>
<comment type="caution">
    <text evidence="1">The sequence shown here is derived from an EMBL/GenBank/DDBJ whole genome shotgun (WGS) entry which is preliminary data.</text>
</comment>
<dbReference type="Proteomes" id="UP000648352">
    <property type="component" value="Unassembled WGS sequence"/>
</dbReference>
<accession>A0ABR8S573</accession>
<dbReference type="RefSeq" id="WP_191719834.1">
    <property type="nucleotide sequence ID" value="NZ_JACSQP010000010.1"/>
</dbReference>
<protein>
    <submittedName>
        <fullName evidence="1">Uncharacterized protein</fullName>
    </submittedName>
</protein>
<sequence length="121" mass="13067">MSEISADDIVDVFLTDARDYEASPPNPVKTRAVFDIVENADGSLTFSVFFKTSVYRASGLTSTSQSRHTCGTLTGKFTEPALSIGDLDCPPAIEEYAGDNSIFMPMTQNAEKYGAEIDTVP</sequence>
<dbReference type="EMBL" id="JACSQP010000010">
    <property type="protein sequence ID" value="MBD7958637.1"/>
    <property type="molecule type" value="Genomic_DNA"/>
</dbReference>
<evidence type="ECO:0000313" key="1">
    <source>
        <dbReference type="EMBL" id="MBD7958637.1"/>
    </source>
</evidence>